<dbReference type="HOGENOM" id="CLU_002865_6_3_1"/>
<evidence type="ECO:0000256" key="7">
    <source>
        <dbReference type="ARBA" id="ARBA00023180"/>
    </source>
</evidence>
<comment type="cofactor">
    <cofactor evidence="1 9">
        <name>FAD</name>
        <dbReference type="ChEBI" id="CHEBI:57692"/>
    </cofactor>
</comment>
<evidence type="ECO:0000256" key="4">
    <source>
        <dbReference type="ARBA" id="ARBA00022729"/>
    </source>
</evidence>
<dbReference type="PIRSF" id="PIRSF000137">
    <property type="entry name" value="Alcohol_oxidase"/>
    <property type="match status" value="1"/>
</dbReference>
<feature type="signal peptide" evidence="10">
    <location>
        <begin position="1"/>
        <end position="23"/>
    </location>
</feature>
<feature type="active site" description="Proton donor" evidence="8">
    <location>
        <position position="538"/>
    </location>
</feature>
<evidence type="ECO:0000256" key="5">
    <source>
        <dbReference type="ARBA" id="ARBA00022827"/>
    </source>
</evidence>
<evidence type="ECO:0000313" key="12">
    <source>
        <dbReference type="EMBL" id="KIK60295.1"/>
    </source>
</evidence>
<dbReference type="InterPro" id="IPR036188">
    <property type="entry name" value="FAD/NAD-bd_sf"/>
</dbReference>
<keyword evidence="13" id="KW-1185">Reference proteome</keyword>
<evidence type="ECO:0000256" key="10">
    <source>
        <dbReference type="SAM" id="SignalP"/>
    </source>
</evidence>
<dbReference type="OrthoDB" id="269227at2759"/>
<dbReference type="InterPro" id="IPR000172">
    <property type="entry name" value="GMC_OxRdtase_N"/>
</dbReference>
<dbReference type="EMBL" id="KN834775">
    <property type="protein sequence ID" value="KIK60295.1"/>
    <property type="molecule type" value="Genomic_DNA"/>
</dbReference>
<feature type="chain" id="PRO_5002224515" description="Glucose-methanol-choline oxidoreductase N-terminal domain-containing protein" evidence="10">
    <location>
        <begin position="24"/>
        <end position="606"/>
    </location>
</feature>
<evidence type="ECO:0000256" key="3">
    <source>
        <dbReference type="ARBA" id="ARBA00022630"/>
    </source>
</evidence>
<accession>A0A0D0B9H1</accession>
<name>A0A0D0B9H1_9AGAR</name>
<dbReference type="Gene3D" id="3.30.560.10">
    <property type="entry name" value="Glucose Oxidase, domain 3"/>
    <property type="match status" value="1"/>
</dbReference>
<evidence type="ECO:0000256" key="9">
    <source>
        <dbReference type="PIRSR" id="PIRSR000137-2"/>
    </source>
</evidence>
<gene>
    <name evidence="12" type="ORF">GYMLUDRAFT_225790</name>
</gene>
<protein>
    <recommendedName>
        <fullName evidence="11">Glucose-methanol-choline oxidoreductase N-terminal domain-containing protein</fullName>
    </recommendedName>
</protein>
<proteinExistence type="inferred from homology"/>
<organism evidence="12 13">
    <name type="scientific">Collybiopsis luxurians FD-317 M1</name>
    <dbReference type="NCBI Taxonomy" id="944289"/>
    <lineage>
        <taxon>Eukaryota</taxon>
        <taxon>Fungi</taxon>
        <taxon>Dikarya</taxon>
        <taxon>Basidiomycota</taxon>
        <taxon>Agaricomycotina</taxon>
        <taxon>Agaricomycetes</taxon>
        <taxon>Agaricomycetidae</taxon>
        <taxon>Agaricales</taxon>
        <taxon>Marasmiineae</taxon>
        <taxon>Omphalotaceae</taxon>
        <taxon>Collybiopsis</taxon>
        <taxon>Collybiopsis luxurians</taxon>
    </lineage>
</organism>
<dbReference type="PROSITE" id="PS00624">
    <property type="entry name" value="GMC_OXRED_2"/>
    <property type="match status" value="1"/>
</dbReference>
<dbReference type="AlphaFoldDB" id="A0A0D0B9H1"/>
<evidence type="ECO:0000256" key="8">
    <source>
        <dbReference type="PIRSR" id="PIRSR000137-1"/>
    </source>
</evidence>
<keyword evidence="4 10" id="KW-0732">Signal</keyword>
<keyword evidence="7" id="KW-0325">Glycoprotein</keyword>
<dbReference type="PANTHER" id="PTHR11552:SF201">
    <property type="entry name" value="GLUCOSE-METHANOL-CHOLINE OXIDOREDUCTASE N-TERMINAL DOMAIN-CONTAINING PROTEIN"/>
    <property type="match status" value="1"/>
</dbReference>
<dbReference type="SUPFAM" id="SSF51905">
    <property type="entry name" value="FAD/NAD(P)-binding domain"/>
    <property type="match status" value="1"/>
</dbReference>
<dbReference type="GO" id="GO:0050660">
    <property type="term" value="F:flavin adenine dinucleotide binding"/>
    <property type="evidence" value="ECO:0007669"/>
    <property type="project" value="InterPro"/>
</dbReference>
<reference evidence="12 13" key="1">
    <citation type="submission" date="2014-04" db="EMBL/GenBank/DDBJ databases">
        <title>Evolutionary Origins and Diversification of the Mycorrhizal Mutualists.</title>
        <authorList>
            <consortium name="DOE Joint Genome Institute"/>
            <consortium name="Mycorrhizal Genomics Consortium"/>
            <person name="Kohler A."/>
            <person name="Kuo A."/>
            <person name="Nagy L.G."/>
            <person name="Floudas D."/>
            <person name="Copeland A."/>
            <person name="Barry K.W."/>
            <person name="Cichocki N."/>
            <person name="Veneault-Fourrey C."/>
            <person name="LaButti K."/>
            <person name="Lindquist E.A."/>
            <person name="Lipzen A."/>
            <person name="Lundell T."/>
            <person name="Morin E."/>
            <person name="Murat C."/>
            <person name="Riley R."/>
            <person name="Ohm R."/>
            <person name="Sun H."/>
            <person name="Tunlid A."/>
            <person name="Henrissat B."/>
            <person name="Grigoriev I.V."/>
            <person name="Hibbett D.S."/>
            <person name="Martin F."/>
        </authorList>
    </citation>
    <scope>NUCLEOTIDE SEQUENCE [LARGE SCALE GENOMIC DNA]</scope>
    <source>
        <strain evidence="12 13">FD-317 M1</strain>
    </source>
</reference>
<dbReference type="InterPro" id="IPR007867">
    <property type="entry name" value="GMC_OxRtase_C"/>
</dbReference>
<evidence type="ECO:0000256" key="1">
    <source>
        <dbReference type="ARBA" id="ARBA00001974"/>
    </source>
</evidence>
<dbReference type="Proteomes" id="UP000053593">
    <property type="component" value="Unassembled WGS sequence"/>
</dbReference>
<feature type="domain" description="Glucose-methanol-choline oxidoreductase N-terminal" evidence="11">
    <location>
        <begin position="310"/>
        <end position="324"/>
    </location>
</feature>
<keyword evidence="6" id="KW-0560">Oxidoreductase</keyword>
<dbReference type="SUPFAM" id="SSF54373">
    <property type="entry name" value="FAD-linked reductases, C-terminal domain"/>
    <property type="match status" value="1"/>
</dbReference>
<dbReference type="PANTHER" id="PTHR11552">
    <property type="entry name" value="GLUCOSE-METHANOL-CHOLINE GMC OXIDOREDUCTASE"/>
    <property type="match status" value="1"/>
</dbReference>
<evidence type="ECO:0000256" key="2">
    <source>
        <dbReference type="ARBA" id="ARBA00010790"/>
    </source>
</evidence>
<dbReference type="GO" id="GO:0016614">
    <property type="term" value="F:oxidoreductase activity, acting on CH-OH group of donors"/>
    <property type="evidence" value="ECO:0007669"/>
    <property type="project" value="InterPro"/>
</dbReference>
<keyword evidence="3" id="KW-0285">Flavoprotein</keyword>
<dbReference type="InterPro" id="IPR012132">
    <property type="entry name" value="GMC_OxRdtase"/>
</dbReference>
<evidence type="ECO:0000313" key="13">
    <source>
        <dbReference type="Proteomes" id="UP000053593"/>
    </source>
</evidence>
<dbReference type="Pfam" id="PF05199">
    <property type="entry name" value="GMC_oxred_C"/>
    <property type="match status" value="1"/>
</dbReference>
<evidence type="ECO:0000259" key="11">
    <source>
        <dbReference type="PROSITE" id="PS00624"/>
    </source>
</evidence>
<sequence length="606" mass="65268">MVPIPLTTVFFLLVLLQQRVAIATLYENIQDIPPTNYDFVILGGNDPGGTAGCVVANRLSENEKFNVLVIEAGGPNMGILAIDIPLFTYTIPSRYEWNTTTIPQPALNNRSVNFPHAFILGGSSSHNGMYYNRGPRDDWDRYARLTGDEGWSWNSIQPFIAKNERWTLPADNHNTTGQYNPSVHSTTGINSVTLAGFPLPINPLSLQASQELGGIFAFNLDYNSGNPLGTSWGQYTINKGTRSSAAASYLAPEFINRKNLHVLVNARVSRVLQTSSHSHVPQVLGVEFAQNLNGPFHRVNASKEVVISTGAINTPQLLLNSGIGNSTFLSSIGITPLVHLPSVGQNMSVHASAKNVWIVNASAQTDDIIFQNQTLQNELIEQWMRTKRGPLVDAASGLSIYFRFNHTILATLGEDPSSGSTAPHAAIGMQPANIPNVPAAGKFFTMSTAVLTPTSRGSITINSTSPSVFAPPVIDARTLSSQFDLLAMREVIRTAVSFVSASAWDGYITSPTDNLAAALESDEALDDYIRTIGGPNEHVVGTASMTSPDATYGVVNPDLLVKGVAGLRIVDASILPLVTAGHTMAPAYIVAERASSLIKKKWETHH</sequence>
<feature type="active site" description="Proton acceptor" evidence="8">
    <location>
        <position position="582"/>
    </location>
</feature>
<dbReference type="Pfam" id="PF00732">
    <property type="entry name" value="GMC_oxred_N"/>
    <property type="match status" value="1"/>
</dbReference>
<evidence type="ECO:0000256" key="6">
    <source>
        <dbReference type="ARBA" id="ARBA00023002"/>
    </source>
</evidence>
<comment type="similarity">
    <text evidence="2">Belongs to the GMC oxidoreductase family.</text>
</comment>
<feature type="binding site" evidence="9">
    <location>
        <position position="268"/>
    </location>
    <ligand>
        <name>FAD</name>
        <dbReference type="ChEBI" id="CHEBI:57692"/>
    </ligand>
</feature>
<dbReference type="Gene3D" id="3.50.50.60">
    <property type="entry name" value="FAD/NAD(P)-binding domain"/>
    <property type="match status" value="1"/>
</dbReference>
<keyword evidence="5 9" id="KW-0274">FAD</keyword>